<evidence type="ECO:0000313" key="2">
    <source>
        <dbReference type="EMBL" id="CAG9861059.1"/>
    </source>
</evidence>
<dbReference type="EMBL" id="OU900097">
    <property type="protein sequence ID" value="CAG9861059.1"/>
    <property type="molecule type" value="Genomic_DNA"/>
</dbReference>
<evidence type="ECO:0000256" key="1">
    <source>
        <dbReference type="SAM" id="MobiDB-lite"/>
    </source>
</evidence>
<gene>
    <name evidence="2" type="ORF">PHYEVI_LOCUS7405</name>
</gene>
<reference evidence="2" key="1">
    <citation type="submission" date="2022-01" db="EMBL/GenBank/DDBJ databases">
        <authorList>
            <person name="King R."/>
        </authorList>
    </citation>
    <scope>NUCLEOTIDE SEQUENCE</scope>
</reference>
<dbReference type="Proteomes" id="UP001153712">
    <property type="component" value="Chromosome 4"/>
</dbReference>
<feature type="region of interest" description="Disordered" evidence="1">
    <location>
        <begin position="54"/>
        <end position="91"/>
    </location>
</feature>
<name>A0A9N9XQJ9_PHYSR</name>
<sequence length="107" mass="11512">MFAMHRRVEINVCHSECTTRKQTSAELSANSWVMVNLKDMASLKAMGNLSKDTGNLSKGMGNLSKGTGSLSKAMGNLSKDMGNLSKGMGSLSKVTDNHKVIGLNRHK</sequence>
<evidence type="ECO:0000313" key="3">
    <source>
        <dbReference type="Proteomes" id="UP001153712"/>
    </source>
</evidence>
<keyword evidence="3" id="KW-1185">Reference proteome</keyword>
<accession>A0A9N9XQJ9</accession>
<dbReference type="AlphaFoldDB" id="A0A9N9XQJ9"/>
<organism evidence="2 3">
    <name type="scientific">Phyllotreta striolata</name>
    <name type="common">Striped flea beetle</name>
    <name type="synonym">Crioceris striolata</name>
    <dbReference type="NCBI Taxonomy" id="444603"/>
    <lineage>
        <taxon>Eukaryota</taxon>
        <taxon>Metazoa</taxon>
        <taxon>Ecdysozoa</taxon>
        <taxon>Arthropoda</taxon>
        <taxon>Hexapoda</taxon>
        <taxon>Insecta</taxon>
        <taxon>Pterygota</taxon>
        <taxon>Neoptera</taxon>
        <taxon>Endopterygota</taxon>
        <taxon>Coleoptera</taxon>
        <taxon>Polyphaga</taxon>
        <taxon>Cucujiformia</taxon>
        <taxon>Chrysomeloidea</taxon>
        <taxon>Chrysomelidae</taxon>
        <taxon>Galerucinae</taxon>
        <taxon>Alticini</taxon>
        <taxon>Phyllotreta</taxon>
    </lineage>
</organism>
<proteinExistence type="predicted"/>
<protein>
    <submittedName>
        <fullName evidence="2">Uncharacterized protein</fullName>
    </submittedName>
</protein>